<protein>
    <submittedName>
        <fullName evidence="2">Uncharacterized protein</fullName>
    </submittedName>
</protein>
<dbReference type="EMBL" id="JAOVZO020000023">
    <property type="protein sequence ID" value="MDC8016158.1"/>
    <property type="molecule type" value="Genomic_DNA"/>
</dbReference>
<sequence length="96" mass="10473">MKTIALARIAVGLLALAFAPSNPVQAKEDSSRCDCWYDGYDAFKSNEGKSSCTNPPPLSSANECDRDQKQKQLWSDGCLAHAENEARKCPYKSASD</sequence>
<evidence type="ECO:0000256" key="1">
    <source>
        <dbReference type="SAM" id="SignalP"/>
    </source>
</evidence>
<keyword evidence="3" id="KW-1185">Reference proteome</keyword>
<proteinExistence type="predicted"/>
<dbReference type="Proteomes" id="UP001139971">
    <property type="component" value="Unassembled WGS sequence"/>
</dbReference>
<evidence type="ECO:0000313" key="2">
    <source>
        <dbReference type="EMBL" id="MDC8016158.1"/>
    </source>
</evidence>
<comment type="caution">
    <text evidence="2">The sequence shown here is derived from an EMBL/GenBank/DDBJ whole genome shotgun (WGS) entry which is preliminary data.</text>
</comment>
<feature type="chain" id="PRO_5040855743" evidence="1">
    <location>
        <begin position="27"/>
        <end position="96"/>
    </location>
</feature>
<evidence type="ECO:0000313" key="3">
    <source>
        <dbReference type="Proteomes" id="UP001139971"/>
    </source>
</evidence>
<feature type="signal peptide" evidence="1">
    <location>
        <begin position="1"/>
        <end position="26"/>
    </location>
</feature>
<accession>A0A9X3YS63</accession>
<reference evidence="2" key="1">
    <citation type="submission" date="2023-02" db="EMBL/GenBank/DDBJ databases">
        <title>Tahibacter soli sp. nov. isolated from soil.</title>
        <authorList>
            <person name="Baek J.H."/>
            <person name="Lee J.K."/>
            <person name="Choi D.G."/>
            <person name="Jeon C.O."/>
        </authorList>
    </citation>
    <scope>NUCLEOTIDE SEQUENCE</scope>
    <source>
        <strain evidence="2">BL</strain>
    </source>
</reference>
<dbReference type="RefSeq" id="WP_263542556.1">
    <property type="nucleotide sequence ID" value="NZ_JAOVZO020000023.1"/>
</dbReference>
<keyword evidence="1" id="KW-0732">Signal</keyword>
<gene>
    <name evidence="2" type="ORF">OD750_026830</name>
</gene>
<organism evidence="2 3">
    <name type="scientific">Tahibacter soli</name>
    <dbReference type="NCBI Taxonomy" id="2983605"/>
    <lineage>
        <taxon>Bacteria</taxon>
        <taxon>Pseudomonadati</taxon>
        <taxon>Pseudomonadota</taxon>
        <taxon>Gammaproteobacteria</taxon>
        <taxon>Lysobacterales</taxon>
        <taxon>Rhodanobacteraceae</taxon>
        <taxon>Tahibacter</taxon>
    </lineage>
</organism>
<name>A0A9X3YS63_9GAMM</name>
<dbReference type="AlphaFoldDB" id="A0A9X3YS63"/>